<gene>
    <name evidence="1" type="ORF">AAFF_G00285380</name>
</gene>
<dbReference type="Proteomes" id="UP001221898">
    <property type="component" value="Unassembled WGS sequence"/>
</dbReference>
<comment type="caution">
    <text evidence="1">The sequence shown here is derived from an EMBL/GenBank/DDBJ whole genome shotgun (WGS) entry which is preliminary data.</text>
</comment>
<accession>A0AAD7X161</accession>
<organism evidence="1 2">
    <name type="scientific">Aldrovandia affinis</name>
    <dbReference type="NCBI Taxonomy" id="143900"/>
    <lineage>
        <taxon>Eukaryota</taxon>
        <taxon>Metazoa</taxon>
        <taxon>Chordata</taxon>
        <taxon>Craniata</taxon>
        <taxon>Vertebrata</taxon>
        <taxon>Euteleostomi</taxon>
        <taxon>Actinopterygii</taxon>
        <taxon>Neopterygii</taxon>
        <taxon>Teleostei</taxon>
        <taxon>Notacanthiformes</taxon>
        <taxon>Halosauridae</taxon>
        <taxon>Aldrovandia</taxon>
    </lineage>
</organism>
<reference evidence="1" key="1">
    <citation type="journal article" date="2023" name="Science">
        <title>Genome structures resolve the early diversification of teleost fishes.</title>
        <authorList>
            <person name="Parey E."/>
            <person name="Louis A."/>
            <person name="Montfort J."/>
            <person name="Bouchez O."/>
            <person name="Roques C."/>
            <person name="Iampietro C."/>
            <person name="Lluch J."/>
            <person name="Castinel A."/>
            <person name="Donnadieu C."/>
            <person name="Desvignes T."/>
            <person name="Floi Bucao C."/>
            <person name="Jouanno E."/>
            <person name="Wen M."/>
            <person name="Mejri S."/>
            <person name="Dirks R."/>
            <person name="Jansen H."/>
            <person name="Henkel C."/>
            <person name="Chen W.J."/>
            <person name="Zahm M."/>
            <person name="Cabau C."/>
            <person name="Klopp C."/>
            <person name="Thompson A.W."/>
            <person name="Robinson-Rechavi M."/>
            <person name="Braasch I."/>
            <person name="Lecointre G."/>
            <person name="Bobe J."/>
            <person name="Postlethwait J.H."/>
            <person name="Berthelot C."/>
            <person name="Roest Crollius H."/>
            <person name="Guiguen Y."/>
        </authorList>
    </citation>
    <scope>NUCLEOTIDE SEQUENCE</scope>
    <source>
        <strain evidence="1">NC1722</strain>
    </source>
</reference>
<dbReference type="EMBL" id="JAINUG010000004">
    <property type="protein sequence ID" value="KAJ8417311.1"/>
    <property type="molecule type" value="Genomic_DNA"/>
</dbReference>
<evidence type="ECO:0000313" key="2">
    <source>
        <dbReference type="Proteomes" id="UP001221898"/>
    </source>
</evidence>
<name>A0AAD7X161_9TELE</name>
<dbReference type="AlphaFoldDB" id="A0AAD7X161"/>
<sequence length="131" mass="15205">MLVMLLIKIEINVGSRRQSPKLAMLLCLHQRARQQLPWQSPSGMMNNLAHRRAEPSQCSWRPDKWEKISQFELVVSSRSAASQINERQPQVWQRILPKQSWETRRHYSGPIAVPSIRRPDAAAEVTLQLRS</sequence>
<keyword evidence="2" id="KW-1185">Reference proteome</keyword>
<evidence type="ECO:0000313" key="1">
    <source>
        <dbReference type="EMBL" id="KAJ8417311.1"/>
    </source>
</evidence>
<protein>
    <submittedName>
        <fullName evidence="1">Uncharacterized protein</fullName>
    </submittedName>
</protein>
<proteinExistence type="predicted"/>